<proteinExistence type="predicted"/>
<gene>
    <name evidence="3" type="ORF">A8L61_14980</name>
    <name evidence="5" type="ORF">AB917_13820</name>
    <name evidence="1" type="ORF">ABZ57_14755</name>
    <name evidence="4" type="ORF">AF817_14185</name>
    <name evidence="6" type="ORF">D4U23_16190</name>
    <name evidence="8" type="ORF">DCK61_05330</name>
    <name evidence="7" type="ORF">GYU24_14690</name>
    <name evidence="2" type="ORF">Y261_05455</name>
</gene>
<accession>A0A392XB10</accession>
<dbReference type="Proteomes" id="UP000548278">
    <property type="component" value="Unassembled WGS sequence"/>
</dbReference>
<dbReference type="Proteomes" id="UP000358545">
    <property type="component" value="Unassembled WGS sequence"/>
</dbReference>
<reference evidence="7" key="1">
    <citation type="journal article" date="2018" name="Genome Biol.">
        <title>SKESA: strategic k-mer extension for scrupulous assemblies.</title>
        <authorList>
            <person name="Souvorov A."/>
            <person name="Agarwala R."/>
            <person name="Lipman D.J."/>
        </authorList>
    </citation>
    <scope>NUCLEOTIDE SEQUENCE [LARGE SCALE GENOMIC DNA]</scope>
    <source>
        <strain evidence="7">CFIAFB20160038</strain>
    </source>
</reference>
<name>A0A392XB10_LISMN</name>
<evidence type="ECO:0000313" key="7">
    <source>
        <dbReference type="EMBL" id="HAB9176959.1"/>
    </source>
</evidence>
<dbReference type="Proteomes" id="UP000460224">
    <property type="component" value="Unassembled WGS sequence"/>
</dbReference>
<evidence type="ECO:0000313" key="5">
    <source>
        <dbReference type="EMBL" id="EAG6991669.1"/>
    </source>
</evidence>
<reference evidence="8 12" key="2">
    <citation type="submission" date="2018-04" db="EMBL/GenBank/DDBJ databases">
        <title>Genome Analysis of a Prevalent Clone of Listeria monocytogenes Sequence Type 87 in China.</title>
        <authorList>
            <person name="Wang Y."/>
        </authorList>
    </citation>
    <scope>NUCLEOTIDE SEQUENCE [LARGE SCALE GENOMIC DNA]</scope>
    <source>
        <strain evidence="8 12">ICDC_LM1523</strain>
    </source>
</reference>
<dbReference type="Proteomes" id="UP000566597">
    <property type="component" value="Unassembled WGS sequence"/>
</dbReference>
<comment type="caution">
    <text evidence="1">The sequence shown here is derived from an EMBL/GenBank/DDBJ whole genome shotgun (WGS) entry which is preliminary data.</text>
</comment>
<evidence type="ECO:0000313" key="2">
    <source>
        <dbReference type="EMBL" id="EAE2353794.1"/>
    </source>
</evidence>
<dbReference type="Proteomes" id="UP000535556">
    <property type="component" value="Unassembled WGS sequence"/>
</dbReference>
<evidence type="ECO:0000313" key="1">
    <source>
        <dbReference type="EMBL" id="EAC4553737.1"/>
    </source>
</evidence>
<evidence type="ECO:0000313" key="14">
    <source>
        <dbReference type="Proteomes" id="UP000548278"/>
    </source>
</evidence>
<dbReference type="EMBL" id="AABAGT010000031">
    <property type="protein sequence ID" value="EAG0868574.1"/>
    <property type="molecule type" value="Genomic_DNA"/>
</dbReference>
<reference evidence="6 15" key="4">
    <citation type="submission" date="2019-04" db="EMBL/GenBank/DDBJ databases">
        <authorList>
            <person name="Ashton P.M."/>
            <person name="Dallman T."/>
            <person name="Nair S."/>
            <person name="De Pinna E."/>
            <person name="Peters T."/>
            <person name="Grant K."/>
        </authorList>
    </citation>
    <scope>NUCLEOTIDE SEQUENCE [LARGE SCALE GENOMIC DNA]</scope>
    <source>
        <strain evidence="6 15">406731</strain>
    </source>
</reference>
<evidence type="ECO:0000313" key="3">
    <source>
        <dbReference type="EMBL" id="EAG0868574.1"/>
    </source>
</evidence>
<protein>
    <submittedName>
        <fullName evidence="1">Uncharacterized protein</fullName>
    </submittedName>
</protein>
<reference evidence="7" key="6">
    <citation type="submission" date="2020-01" db="EMBL/GenBank/DDBJ databases">
        <authorList>
            <consortium name="NCBI Pathogen Detection Project"/>
        </authorList>
    </citation>
    <scope>NUCLEOTIDE SEQUENCE</scope>
    <source>
        <strain evidence="7">CFIAFB20160038</strain>
    </source>
</reference>
<sequence>MSKTMYKNDVIELIKNAKTNNEELLFTSVERNTREAATQYFRCPEKHVSDAGVYYGEDFEFDGFEIFEDDLIYTRSYDKEELN</sequence>
<evidence type="ECO:0000313" key="8">
    <source>
        <dbReference type="EMBL" id="KAA9453888.1"/>
    </source>
</evidence>
<dbReference type="Proteomes" id="UP000336166">
    <property type="component" value="Unassembled WGS sequence"/>
</dbReference>
<organism evidence="1 10">
    <name type="scientific">Listeria monocytogenes</name>
    <dbReference type="NCBI Taxonomy" id="1639"/>
    <lineage>
        <taxon>Bacteria</taxon>
        <taxon>Bacillati</taxon>
        <taxon>Bacillota</taxon>
        <taxon>Bacilli</taxon>
        <taxon>Bacillales</taxon>
        <taxon>Listeriaceae</taxon>
        <taxon>Listeria</taxon>
    </lineage>
</organism>
<dbReference type="AlphaFoldDB" id="A0A392XB10"/>
<dbReference type="RefSeq" id="WP_003731276.1">
    <property type="nucleotide sequence ID" value="NC_021826.1"/>
</dbReference>
<dbReference type="EMBL" id="AAAIKW010000017">
    <property type="protein sequence ID" value="EAC4553737.1"/>
    <property type="molecule type" value="Genomic_DNA"/>
</dbReference>
<evidence type="ECO:0000313" key="9">
    <source>
        <dbReference type="Proteomes" id="UP000336166"/>
    </source>
</evidence>
<evidence type="ECO:0000313" key="10">
    <source>
        <dbReference type="Proteomes" id="UP000339309"/>
    </source>
</evidence>
<reference evidence="9 10" key="3">
    <citation type="submission" date="2018-06" db="EMBL/GenBank/DDBJ databases">
        <authorList>
            <consortium name="PulseNet: The National Subtyping Network for Foodborne Disease Surveillance"/>
            <person name="Tarr C.L."/>
            <person name="Trees E."/>
            <person name="Katz L.S."/>
            <person name="Carleton-Romer H.A."/>
            <person name="Stroika S."/>
            <person name="Kucerova Z."/>
            <person name="Roache K.F."/>
            <person name="Sabol A.L."/>
            <person name="Besser J."/>
            <person name="Gerner-Smidt P."/>
        </authorList>
    </citation>
    <scope>NUCLEOTIDE SEQUENCE [LARGE SCALE GENOMIC DNA]</scope>
    <source>
        <strain evidence="1 10">2015L-6227</strain>
        <strain evidence="2 9">PNUSAL000134</strain>
        <strain evidence="3 11">PNUSAL002180</strain>
    </source>
</reference>
<dbReference type="EMBL" id="AABDGJ010000013">
    <property type="protein sequence ID" value="EAG6991669.1"/>
    <property type="molecule type" value="Genomic_DNA"/>
</dbReference>
<evidence type="ECO:0000313" key="6">
    <source>
        <dbReference type="EMBL" id="EAH0253919.1"/>
    </source>
</evidence>
<dbReference type="EMBL" id="DAAIRR010000006">
    <property type="protein sequence ID" value="HAB9176959.1"/>
    <property type="molecule type" value="Genomic_DNA"/>
</dbReference>
<evidence type="ECO:0000313" key="15">
    <source>
        <dbReference type="Proteomes" id="UP000566597"/>
    </source>
</evidence>
<dbReference type="Proteomes" id="UP000840928">
    <property type="component" value="Unassembled WGS sequence"/>
</dbReference>
<dbReference type="Proteomes" id="UP000339309">
    <property type="component" value="Unassembled WGS sequence"/>
</dbReference>
<reference evidence="13 14" key="5">
    <citation type="submission" date="2019-04" db="EMBL/GenBank/DDBJ databases">
        <authorList>
            <consortium name="GenomeTrakr network: Whole genome sequencing for foodborne pathogen traceback"/>
        </authorList>
    </citation>
    <scope>NUCLEOTIDE SEQUENCE [LARGE SCALE GENOMIC DNA]</scope>
    <source>
        <strain evidence="5 14">CFSAN004300</strain>
        <strain evidence="4 13">NRRL B-33244</strain>
    </source>
</reference>
<evidence type="ECO:0000313" key="11">
    <source>
        <dbReference type="Proteomes" id="UP000358545"/>
    </source>
</evidence>
<evidence type="ECO:0000313" key="4">
    <source>
        <dbReference type="EMBL" id="EAG6764376.1"/>
    </source>
</evidence>
<dbReference type="EMBL" id="QDAY01000001">
    <property type="protein sequence ID" value="KAA9453888.1"/>
    <property type="molecule type" value="Genomic_DNA"/>
</dbReference>
<dbReference type="EMBL" id="AABEVT010000022">
    <property type="protein sequence ID" value="EAH0253919.1"/>
    <property type="molecule type" value="Genomic_DNA"/>
</dbReference>
<evidence type="ECO:0000313" key="13">
    <source>
        <dbReference type="Proteomes" id="UP000535556"/>
    </source>
</evidence>
<evidence type="ECO:0000313" key="12">
    <source>
        <dbReference type="Proteomes" id="UP000460224"/>
    </source>
</evidence>
<dbReference type="EMBL" id="AAAREG010000003">
    <property type="protein sequence ID" value="EAE2353794.1"/>
    <property type="molecule type" value="Genomic_DNA"/>
</dbReference>
<dbReference type="EMBL" id="AABDDO010000006">
    <property type="protein sequence ID" value="EAG6764376.1"/>
    <property type="molecule type" value="Genomic_DNA"/>
</dbReference>